<dbReference type="AlphaFoldDB" id="A0A0C9W3T9"/>
<keyword evidence="7" id="KW-1185">Reference proteome</keyword>
<feature type="domain" description="Ubiquitin-like protease family profile" evidence="5">
    <location>
        <begin position="23"/>
        <end position="253"/>
    </location>
</feature>
<dbReference type="Pfam" id="PF02902">
    <property type="entry name" value="Peptidase_C48"/>
    <property type="match status" value="1"/>
</dbReference>
<name>A0A0C9W3T9_SPHS4</name>
<gene>
    <name evidence="6" type="ORF">M422DRAFT_249521</name>
</gene>
<dbReference type="GO" id="GO:0019783">
    <property type="term" value="F:ubiquitin-like protein peptidase activity"/>
    <property type="evidence" value="ECO:0007669"/>
    <property type="project" value="UniProtKB-ARBA"/>
</dbReference>
<reference evidence="6 7" key="1">
    <citation type="submission" date="2014-06" db="EMBL/GenBank/DDBJ databases">
        <title>Evolutionary Origins and Diversification of the Mycorrhizal Mutualists.</title>
        <authorList>
            <consortium name="DOE Joint Genome Institute"/>
            <consortium name="Mycorrhizal Genomics Consortium"/>
            <person name="Kohler A."/>
            <person name="Kuo A."/>
            <person name="Nagy L.G."/>
            <person name="Floudas D."/>
            <person name="Copeland A."/>
            <person name="Barry K.W."/>
            <person name="Cichocki N."/>
            <person name="Veneault-Fourrey C."/>
            <person name="LaButti K."/>
            <person name="Lindquist E.A."/>
            <person name="Lipzen A."/>
            <person name="Lundell T."/>
            <person name="Morin E."/>
            <person name="Murat C."/>
            <person name="Riley R."/>
            <person name="Ohm R."/>
            <person name="Sun H."/>
            <person name="Tunlid A."/>
            <person name="Henrissat B."/>
            <person name="Grigoriev I.V."/>
            <person name="Hibbett D.S."/>
            <person name="Martin F."/>
        </authorList>
    </citation>
    <scope>NUCLEOTIDE SEQUENCE [LARGE SCALE GENOMIC DNA]</scope>
    <source>
        <strain evidence="6 7">SS14</strain>
    </source>
</reference>
<dbReference type="InterPro" id="IPR038765">
    <property type="entry name" value="Papain-like_cys_pep_sf"/>
</dbReference>
<dbReference type="PANTHER" id="PTHR46915:SF2">
    <property type="entry name" value="UBIQUITIN-LIKE PROTEASE 4"/>
    <property type="match status" value="1"/>
</dbReference>
<dbReference type="PROSITE" id="PS50600">
    <property type="entry name" value="ULP_PROTEASE"/>
    <property type="match status" value="1"/>
</dbReference>
<protein>
    <recommendedName>
        <fullName evidence="5">Ubiquitin-like protease family profile domain-containing protein</fullName>
    </recommendedName>
</protein>
<dbReference type="EMBL" id="KN837105">
    <property type="protein sequence ID" value="KIJ46787.1"/>
    <property type="molecule type" value="Genomic_DNA"/>
</dbReference>
<evidence type="ECO:0000256" key="1">
    <source>
        <dbReference type="ARBA" id="ARBA00005234"/>
    </source>
</evidence>
<organism evidence="6 7">
    <name type="scientific">Sphaerobolus stellatus (strain SS14)</name>
    <dbReference type="NCBI Taxonomy" id="990650"/>
    <lineage>
        <taxon>Eukaryota</taxon>
        <taxon>Fungi</taxon>
        <taxon>Dikarya</taxon>
        <taxon>Basidiomycota</taxon>
        <taxon>Agaricomycotina</taxon>
        <taxon>Agaricomycetes</taxon>
        <taxon>Phallomycetidae</taxon>
        <taxon>Geastrales</taxon>
        <taxon>Sphaerobolaceae</taxon>
        <taxon>Sphaerobolus</taxon>
    </lineage>
</organism>
<evidence type="ECO:0000313" key="6">
    <source>
        <dbReference type="EMBL" id="KIJ46787.1"/>
    </source>
</evidence>
<proteinExistence type="inferred from homology"/>
<sequence>MHGKSVHQPTLCFSGGFNVHRIIGLTTTGVARLEDTEWYNDDIVDFGLSLLLWYEHFLSSSQRRMRILVFSTFWYRQYDEKGYDGVARWTRKHSLFDFDCVILPLHNNSHWFTVAVCNPAALGVRKPVRPCMLLSMDSSGYGRQMARTKVLKWLTEDFRARNGDAYIGTVKTEELPVALMTPPTTLLNHLFCTPEPVSDNIDIPHSSLDEPPVSTEHDSPAVSLGTLNRFVGVFPDLLRIICGSHLIERLAPAFFETVPAAPLTWQYHTIALAGQLSPAARLAYVEHIYLIGTLRLISRWLPAHNSSINLEVQVDQLYRWLLIILTNIQHFDTGHTEQGTSASSPPPEDFILCAIRCQPAGTLKTLHISLSPNTHQF</sequence>
<evidence type="ECO:0000259" key="5">
    <source>
        <dbReference type="PROSITE" id="PS50600"/>
    </source>
</evidence>
<dbReference type="SUPFAM" id="SSF54001">
    <property type="entry name" value="Cysteine proteinases"/>
    <property type="match status" value="1"/>
</dbReference>
<dbReference type="Gene3D" id="3.40.395.10">
    <property type="entry name" value="Adenoviral Proteinase, Chain A"/>
    <property type="match status" value="1"/>
</dbReference>
<dbReference type="GO" id="GO:0016926">
    <property type="term" value="P:protein desumoylation"/>
    <property type="evidence" value="ECO:0007669"/>
    <property type="project" value="UniProtKB-ARBA"/>
</dbReference>
<evidence type="ECO:0000256" key="2">
    <source>
        <dbReference type="ARBA" id="ARBA00022670"/>
    </source>
</evidence>
<comment type="similarity">
    <text evidence="1">Belongs to the peptidase C48 family.</text>
</comment>
<evidence type="ECO:0000256" key="4">
    <source>
        <dbReference type="ARBA" id="ARBA00022807"/>
    </source>
</evidence>
<keyword evidence="3" id="KW-0378">Hydrolase</keyword>
<keyword evidence="2" id="KW-0645">Protease</keyword>
<evidence type="ECO:0000313" key="7">
    <source>
        <dbReference type="Proteomes" id="UP000054279"/>
    </source>
</evidence>
<dbReference type="InterPro" id="IPR003653">
    <property type="entry name" value="Peptidase_C48_C"/>
</dbReference>
<dbReference type="Proteomes" id="UP000054279">
    <property type="component" value="Unassembled WGS sequence"/>
</dbReference>
<dbReference type="HOGENOM" id="CLU_733979_0_0_1"/>
<accession>A0A0C9W3T9</accession>
<dbReference type="GO" id="GO:0006508">
    <property type="term" value="P:proteolysis"/>
    <property type="evidence" value="ECO:0007669"/>
    <property type="project" value="UniProtKB-KW"/>
</dbReference>
<evidence type="ECO:0000256" key="3">
    <source>
        <dbReference type="ARBA" id="ARBA00022801"/>
    </source>
</evidence>
<dbReference type="OrthoDB" id="442460at2759"/>
<dbReference type="PANTHER" id="PTHR46915">
    <property type="entry name" value="UBIQUITIN-LIKE PROTEASE 4-RELATED"/>
    <property type="match status" value="1"/>
</dbReference>
<dbReference type="GO" id="GO:0008234">
    <property type="term" value="F:cysteine-type peptidase activity"/>
    <property type="evidence" value="ECO:0007669"/>
    <property type="project" value="UniProtKB-KW"/>
</dbReference>
<keyword evidence="4" id="KW-0788">Thiol protease</keyword>